<sequence length="822" mass="94078">MNNGLCSLQGRYRHRRPLRSRLQRNRHCHSAWMSQMPALVAGYLRWKHHAATPTPTPNVEVGTFMFHVSTVDILVLQAADELANVSLINMGLLGCSPIQPKIAVSLQCLELYHQIRRRKPSFSVQAMVKVLCALHNRSYFQALRDQFAIAFDAYLNILRRVRELANTALKRDTPHWRMLHSCPACNYKQENEPTLIPARMDSMDGNNSLKRVDGSGHADERIFESSYLIPPDEVDVFKDDVRLRPGTRAVVTNTAGGISPADVSESTCTDNWKTANTISDNTVKVFEQTGIFISACRHGMIQTLVEMRAKYALATTNKVLDVYGLNGVTGYDIGCSYQKTVDASSISIKAHSNHHRFIVNSFHGHAHNHRCQLRFHPLYQHGLGLEDLETCERIFSASNAVAPIIRHASYFHWLQFIDLHFQQWDSDRYLELSMFLYNNYKQALGIIDDLSPAVKELKLALNISDGDFERWNMEELEFLETLTEETEEDIEAMTYVEALRSLAKADVTTVQFLTYTPADFTATHGLQKKKQVLASAREAERHAAHRKLILEMNVVDDIERRMGIAERWQPQDTKYQEGLVYLTNRQFIRAIEQLQGLVVQRLFELAKANIAGTGYKLRQHISNTISRRSGAIRRALEKYNQLAIVQTPPRDVIEYSEVASYAWLGEFDLLKHSRHRILEKPWTSKGNREVANNFFKIQRAHEEVRRLNVEVAPLSAWVDYEDAHLKSTFESLVESDPTLSHEISCMYKERKRANDVHRRRIQAIYDLSGYCGSRGTETRGIDDHRGGDADEMMEDLRGTRSIEADKDDALWDEADRLEACMI</sequence>
<evidence type="ECO:0000313" key="1">
    <source>
        <dbReference type="EMBL" id="KAG1801429.1"/>
    </source>
</evidence>
<dbReference type="Proteomes" id="UP000719766">
    <property type="component" value="Unassembled WGS sequence"/>
</dbReference>
<name>A0A9P7DRS8_9AGAM</name>
<dbReference type="EMBL" id="JABBWE010000007">
    <property type="protein sequence ID" value="KAG1801429.1"/>
    <property type="molecule type" value="Genomic_DNA"/>
</dbReference>
<comment type="caution">
    <text evidence="1">The sequence shown here is derived from an EMBL/GenBank/DDBJ whole genome shotgun (WGS) entry which is preliminary data.</text>
</comment>
<dbReference type="RefSeq" id="XP_041164895.1">
    <property type="nucleotide sequence ID" value="XM_041297243.1"/>
</dbReference>
<gene>
    <name evidence="1" type="ORF">HD556DRAFT_1228696</name>
</gene>
<reference evidence="1" key="1">
    <citation type="journal article" date="2020" name="New Phytol.">
        <title>Comparative genomics reveals dynamic genome evolution in host specialist ectomycorrhizal fungi.</title>
        <authorList>
            <person name="Lofgren L.A."/>
            <person name="Nguyen N.H."/>
            <person name="Vilgalys R."/>
            <person name="Ruytinx J."/>
            <person name="Liao H.L."/>
            <person name="Branco S."/>
            <person name="Kuo A."/>
            <person name="LaButti K."/>
            <person name="Lipzen A."/>
            <person name="Andreopoulos W."/>
            <person name="Pangilinan J."/>
            <person name="Riley R."/>
            <person name="Hundley H."/>
            <person name="Na H."/>
            <person name="Barry K."/>
            <person name="Grigoriev I.V."/>
            <person name="Stajich J.E."/>
            <person name="Kennedy P.G."/>
        </authorList>
    </citation>
    <scope>NUCLEOTIDE SEQUENCE</scope>
    <source>
        <strain evidence="1">S12</strain>
    </source>
</reference>
<dbReference type="OrthoDB" id="2505969at2759"/>
<accession>A0A9P7DRS8</accession>
<protein>
    <recommendedName>
        <fullName evidence="3">CxC2-like cysteine cluster KDZ transposase-associated domain-containing protein</fullName>
    </recommendedName>
</protein>
<dbReference type="InterPro" id="IPR040521">
    <property type="entry name" value="KDZ"/>
</dbReference>
<dbReference type="Pfam" id="PF18758">
    <property type="entry name" value="KDZ"/>
    <property type="match status" value="1"/>
</dbReference>
<keyword evidence="2" id="KW-1185">Reference proteome</keyword>
<dbReference type="PANTHER" id="PTHR33096:SF1">
    <property type="entry name" value="CXC1-LIKE CYSTEINE CLUSTER ASSOCIATED WITH KDZ TRANSPOSASES DOMAIN-CONTAINING PROTEIN"/>
    <property type="match status" value="1"/>
</dbReference>
<dbReference type="AlphaFoldDB" id="A0A9P7DRS8"/>
<evidence type="ECO:0008006" key="3">
    <source>
        <dbReference type="Google" id="ProtNLM"/>
    </source>
</evidence>
<evidence type="ECO:0000313" key="2">
    <source>
        <dbReference type="Proteomes" id="UP000719766"/>
    </source>
</evidence>
<organism evidence="1 2">
    <name type="scientific">Suillus plorans</name>
    <dbReference type="NCBI Taxonomy" id="116603"/>
    <lineage>
        <taxon>Eukaryota</taxon>
        <taxon>Fungi</taxon>
        <taxon>Dikarya</taxon>
        <taxon>Basidiomycota</taxon>
        <taxon>Agaricomycotina</taxon>
        <taxon>Agaricomycetes</taxon>
        <taxon>Agaricomycetidae</taxon>
        <taxon>Boletales</taxon>
        <taxon>Suillineae</taxon>
        <taxon>Suillaceae</taxon>
        <taxon>Suillus</taxon>
    </lineage>
</organism>
<dbReference type="GeneID" id="64591007"/>
<dbReference type="PANTHER" id="PTHR33096">
    <property type="entry name" value="CXC2 DOMAIN-CONTAINING PROTEIN"/>
    <property type="match status" value="1"/>
</dbReference>
<proteinExistence type="predicted"/>